<evidence type="ECO:0000256" key="7">
    <source>
        <dbReference type="ARBA" id="ARBA00022750"/>
    </source>
</evidence>
<evidence type="ECO:0000256" key="1">
    <source>
        <dbReference type="ARBA" id="ARBA00003231"/>
    </source>
</evidence>
<keyword evidence="8" id="KW-0378">Hydrolase</keyword>
<feature type="region of interest" description="Disordered" evidence="10">
    <location>
        <begin position="384"/>
        <end position="440"/>
    </location>
</feature>
<dbReference type="GO" id="GO:0004190">
    <property type="term" value="F:aspartic-type endopeptidase activity"/>
    <property type="evidence" value="ECO:0007669"/>
    <property type="project" value="UniProtKB-KW"/>
</dbReference>
<evidence type="ECO:0000313" key="13">
    <source>
        <dbReference type="EMBL" id="TKY89154.1"/>
    </source>
</evidence>
<dbReference type="GeneID" id="40724580"/>
<dbReference type="Pfam" id="PF24669">
    <property type="entry name" value="Ddi2_HDD"/>
    <property type="match status" value="1"/>
</dbReference>
<evidence type="ECO:0000256" key="10">
    <source>
        <dbReference type="SAM" id="MobiDB-lite"/>
    </source>
</evidence>
<evidence type="ECO:0000259" key="11">
    <source>
        <dbReference type="PROSITE" id="PS50030"/>
    </source>
</evidence>
<dbReference type="SMART" id="SM00213">
    <property type="entry name" value="UBQ"/>
    <property type="match status" value="1"/>
</dbReference>
<reference evidence="13 14" key="1">
    <citation type="submission" date="2019-05" db="EMBL/GenBank/DDBJ databases">
        <title>Sporisorium graminicola CBS 10092 draft sequencing and annotation.</title>
        <authorList>
            <person name="Solano-Gonzalez S."/>
            <person name="Caddick M.X."/>
            <person name="Darby A."/>
        </authorList>
    </citation>
    <scope>NUCLEOTIDE SEQUENCE [LARGE SCALE GENOMIC DNA]</scope>
    <source>
        <strain evidence="13 14">CBS 10092</strain>
    </source>
</reference>
<dbReference type="PANTHER" id="PTHR15397:SF3">
    <property type="entry name" value="DNA DAMAGE INDUCIBLE 1 HOMOLOG 2"/>
    <property type="match status" value="1"/>
</dbReference>
<dbReference type="InterPro" id="IPR029071">
    <property type="entry name" value="Ubiquitin-like_domsf"/>
</dbReference>
<dbReference type="Pfam" id="PF00240">
    <property type="entry name" value="ubiquitin"/>
    <property type="match status" value="1"/>
</dbReference>
<keyword evidence="7" id="KW-0064">Aspartyl protease</keyword>
<dbReference type="Pfam" id="PF14555">
    <property type="entry name" value="UBA_4"/>
    <property type="match status" value="1"/>
</dbReference>
<dbReference type="SUPFAM" id="SSF54236">
    <property type="entry name" value="Ubiquitin-like"/>
    <property type="match status" value="1"/>
</dbReference>
<evidence type="ECO:0000256" key="8">
    <source>
        <dbReference type="ARBA" id="ARBA00022801"/>
    </source>
</evidence>
<sequence>MITVITEDDRTFPIDVDASIELENLKALLEVDSNIPADQQQLLHSGKLLNDAKATLASCGVNNDDLLILRDRRQALSSTSASSSSGAARAAAAPASEEQAAEQLRQQILSDPAALSMLRANNPQLADAASSSPARFLELLRAQRDAMSRSGTSAGSGLDDIADEFDIDAQRRIEENIRQQRVMENLEHAMEYSPESFGRVTMLYVDCKVNGVHVKAFVDSGAQATIMSPECAEKCGIMRLLDTRFAGIARGVGTAKILGRVHSTQLQLGTGLFLPCSFTIMEGKGVDMLFGLDMLKRYQATIDLSKNALVINGEQIRFLDEHELPAEANAEYELDEEGNPRPVKKGGAEGATTSALGAASANANAAAAATVAAAAGPKFPGAGQAIGSSNTTTAQSQQARGEHFDSHGWSFTHPNAQPSPATSSPAPAAPAAAAPSSADGLSKWPAASIKALTDLGASPQQATTFLDAANGNVEVAASLLFQQ</sequence>
<dbReference type="InterPro" id="IPR015940">
    <property type="entry name" value="UBA"/>
</dbReference>
<evidence type="ECO:0000256" key="5">
    <source>
        <dbReference type="ARBA" id="ARBA00022448"/>
    </source>
</evidence>
<protein>
    <recommendedName>
        <fullName evidence="4">DNA damage-inducible protein 1</fullName>
    </recommendedName>
</protein>
<evidence type="ECO:0000256" key="4">
    <source>
        <dbReference type="ARBA" id="ARBA00021491"/>
    </source>
</evidence>
<feature type="compositionally biased region" description="Polar residues" evidence="10">
    <location>
        <begin position="386"/>
        <end position="399"/>
    </location>
</feature>
<dbReference type="InterPro" id="IPR019103">
    <property type="entry name" value="Peptidase_aspartic_DDI1-type"/>
</dbReference>
<dbReference type="InterPro" id="IPR000626">
    <property type="entry name" value="Ubiquitin-like_dom"/>
</dbReference>
<evidence type="ECO:0000313" key="14">
    <source>
        <dbReference type="Proteomes" id="UP000306050"/>
    </source>
</evidence>
<evidence type="ECO:0000256" key="2">
    <source>
        <dbReference type="ARBA" id="ARBA00009136"/>
    </source>
</evidence>
<dbReference type="AlphaFoldDB" id="A0A4U7KWM6"/>
<dbReference type="EMBL" id="SRRM01000005">
    <property type="protein sequence ID" value="TKY89154.1"/>
    <property type="molecule type" value="Genomic_DNA"/>
</dbReference>
<dbReference type="Gene3D" id="2.40.70.10">
    <property type="entry name" value="Acid Proteases"/>
    <property type="match status" value="1"/>
</dbReference>
<dbReference type="PROSITE" id="PS50030">
    <property type="entry name" value="UBA"/>
    <property type="match status" value="1"/>
</dbReference>
<keyword evidence="5" id="KW-0813">Transport</keyword>
<keyword evidence="6" id="KW-0645">Protease</keyword>
<evidence type="ECO:0000259" key="12">
    <source>
        <dbReference type="PROSITE" id="PS50053"/>
    </source>
</evidence>
<accession>A0A4U7KWM6</accession>
<dbReference type="GO" id="GO:0006508">
    <property type="term" value="P:proteolysis"/>
    <property type="evidence" value="ECO:0007669"/>
    <property type="project" value="UniProtKB-KW"/>
</dbReference>
<feature type="domain" description="UBA" evidence="11">
    <location>
        <begin position="437"/>
        <end position="483"/>
    </location>
</feature>
<comment type="function">
    <text evidence="1">Probable aspartic protease. May be involved in the regulation of exocytosis. Acts as a linker between the 19S proteasome and polyubiquitinated proteins via UBA domain interactions with ubiquitin for their subsequent degradation. Required for S-phase checkpoint control.</text>
</comment>
<dbReference type="Pfam" id="PF09668">
    <property type="entry name" value="Asp_protease"/>
    <property type="match status" value="1"/>
</dbReference>
<keyword evidence="9" id="KW-0653">Protein transport</keyword>
<keyword evidence="14" id="KW-1185">Reference proteome</keyword>
<feature type="compositionally biased region" description="Low complexity" evidence="10">
    <location>
        <begin position="418"/>
        <end position="438"/>
    </location>
</feature>
<dbReference type="InterPro" id="IPR033882">
    <property type="entry name" value="DDI1_N"/>
</dbReference>
<dbReference type="Proteomes" id="UP000306050">
    <property type="component" value="Chromosome SGRAM_12"/>
</dbReference>
<dbReference type="PANTHER" id="PTHR15397">
    <property type="entry name" value="SODIUM-GLUCOSE COTRANSPORTER REGULATORY PROTEIN -RELATED"/>
    <property type="match status" value="1"/>
</dbReference>
<evidence type="ECO:0000256" key="9">
    <source>
        <dbReference type="ARBA" id="ARBA00022927"/>
    </source>
</evidence>
<comment type="subunit">
    <text evidence="3">Binds ubiquitin and polyubiquitinated proteins.</text>
</comment>
<comment type="caution">
    <text evidence="13">The sequence shown here is derived from an EMBL/GenBank/DDBJ whole genome shotgun (WGS) entry which is preliminary data.</text>
</comment>
<dbReference type="Gene3D" id="1.10.8.10">
    <property type="entry name" value="DNA helicase RuvA subunit, C-terminal domain"/>
    <property type="match status" value="1"/>
</dbReference>
<dbReference type="InterPro" id="IPR021109">
    <property type="entry name" value="Peptidase_aspartic_dom_sf"/>
</dbReference>
<feature type="domain" description="Ubiquitin-like" evidence="12">
    <location>
        <begin position="1"/>
        <end position="69"/>
    </location>
</feature>
<dbReference type="KEGG" id="sgra:EX895_001685"/>
<dbReference type="PROSITE" id="PS50053">
    <property type="entry name" value="UBIQUITIN_2"/>
    <property type="match status" value="1"/>
</dbReference>
<name>A0A4U7KWM6_9BASI</name>
<dbReference type="GO" id="GO:0015031">
    <property type="term" value="P:protein transport"/>
    <property type="evidence" value="ECO:0007669"/>
    <property type="project" value="UniProtKB-KW"/>
</dbReference>
<evidence type="ECO:0000256" key="3">
    <source>
        <dbReference type="ARBA" id="ARBA00011128"/>
    </source>
</evidence>
<dbReference type="InterPro" id="IPR057273">
    <property type="entry name" value="Ddi1/2_HDD"/>
</dbReference>
<dbReference type="OrthoDB" id="1047367at2759"/>
<feature type="compositionally biased region" description="Low complexity" evidence="10">
    <location>
        <begin position="78"/>
        <end position="103"/>
    </location>
</feature>
<dbReference type="CDD" id="cd05479">
    <property type="entry name" value="RP_DDI"/>
    <property type="match status" value="1"/>
</dbReference>
<dbReference type="SUPFAM" id="SSF50630">
    <property type="entry name" value="Acid proteases"/>
    <property type="match status" value="1"/>
</dbReference>
<feature type="region of interest" description="Disordered" evidence="10">
    <location>
        <begin position="78"/>
        <end position="104"/>
    </location>
</feature>
<proteinExistence type="inferred from homology"/>
<organism evidence="13 14">
    <name type="scientific">Sporisorium graminicola</name>
    <dbReference type="NCBI Taxonomy" id="280036"/>
    <lineage>
        <taxon>Eukaryota</taxon>
        <taxon>Fungi</taxon>
        <taxon>Dikarya</taxon>
        <taxon>Basidiomycota</taxon>
        <taxon>Ustilaginomycotina</taxon>
        <taxon>Ustilaginomycetes</taxon>
        <taxon>Ustilaginales</taxon>
        <taxon>Ustilaginaceae</taxon>
        <taxon>Sporisorium</taxon>
    </lineage>
</organism>
<dbReference type="CDD" id="cd01796">
    <property type="entry name" value="Ubl_Ddi1_like"/>
    <property type="match status" value="1"/>
</dbReference>
<feature type="region of interest" description="Disordered" evidence="10">
    <location>
        <begin position="331"/>
        <end position="350"/>
    </location>
</feature>
<dbReference type="RefSeq" id="XP_029741139.1">
    <property type="nucleotide sequence ID" value="XM_029882284.1"/>
</dbReference>
<comment type="similarity">
    <text evidence="2">Belongs to the DDI1 family.</text>
</comment>
<gene>
    <name evidence="13" type="ORF">EX895_001685</name>
</gene>
<dbReference type="Gene3D" id="3.10.20.90">
    <property type="entry name" value="Phosphatidylinositol 3-kinase Catalytic Subunit, Chain A, domain 1"/>
    <property type="match status" value="1"/>
</dbReference>
<evidence type="ECO:0000256" key="6">
    <source>
        <dbReference type="ARBA" id="ARBA00022670"/>
    </source>
</evidence>